<name>A0A918DKE8_9ACTN</name>
<dbReference type="AlphaFoldDB" id="A0A918DKE8"/>
<comment type="caution">
    <text evidence="1">The sequence shown here is derived from an EMBL/GenBank/DDBJ whole genome shotgun (WGS) entry which is preliminary data.</text>
</comment>
<dbReference type="EMBL" id="BMNH01000007">
    <property type="protein sequence ID" value="GGO69052.1"/>
    <property type="molecule type" value="Genomic_DNA"/>
</dbReference>
<reference evidence="1" key="2">
    <citation type="submission" date="2020-09" db="EMBL/GenBank/DDBJ databases">
        <authorList>
            <person name="Sun Q."/>
            <person name="Zhou Y."/>
        </authorList>
    </citation>
    <scope>NUCLEOTIDE SEQUENCE</scope>
    <source>
        <strain evidence="1">CGMCC 4.7368</strain>
    </source>
</reference>
<proteinExistence type="predicted"/>
<sequence>MTPYRPRRTRSLGVTETRGWNVKVIGITAGQDLPDDFEVEAAMLAAERELPERAGIAFVVVHRGTEALCVNICWWQADILYHRVWRAGLGTTELVRAPADGPAACVWELLAIDHERRAWVRHVLARPDDPDYLGYLAADPLVEAA</sequence>
<dbReference type="Proteomes" id="UP000646523">
    <property type="component" value="Unassembled WGS sequence"/>
</dbReference>
<organism evidence="1 2">
    <name type="scientific">Nonomuraea cavernae</name>
    <dbReference type="NCBI Taxonomy" id="2045107"/>
    <lineage>
        <taxon>Bacteria</taxon>
        <taxon>Bacillati</taxon>
        <taxon>Actinomycetota</taxon>
        <taxon>Actinomycetes</taxon>
        <taxon>Streptosporangiales</taxon>
        <taxon>Streptosporangiaceae</taxon>
        <taxon>Nonomuraea</taxon>
    </lineage>
</organism>
<accession>A0A918DKE8</accession>
<evidence type="ECO:0000313" key="1">
    <source>
        <dbReference type="EMBL" id="GGO69052.1"/>
    </source>
</evidence>
<keyword evidence="2" id="KW-1185">Reference proteome</keyword>
<reference evidence="1" key="1">
    <citation type="journal article" date="2014" name="Int. J. Syst. Evol. Microbiol.">
        <title>Complete genome sequence of Corynebacterium casei LMG S-19264T (=DSM 44701T), isolated from a smear-ripened cheese.</title>
        <authorList>
            <consortium name="US DOE Joint Genome Institute (JGI-PGF)"/>
            <person name="Walter F."/>
            <person name="Albersmeier A."/>
            <person name="Kalinowski J."/>
            <person name="Ruckert C."/>
        </authorList>
    </citation>
    <scope>NUCLEOTIDE SEQUENCE</scope>
    <source>
        <strain evidence="1">CGMCC 4.7368</strain>
    </source>
</reference>
<protein>
    <submittedName>
        <fullName evidence="1">Uncharacterized protein</fullName>
    </submittedName>
</protein>
<evidence type="ECO:0000313" key="2">
    <source>
        <dbReference type="Proteomes" id="UP000646523"/>
    </source>
</evidence>
<gene>
    <name evidence="1" type="ORF">GCM10012289_29210</name>
</gene>